<dbReference type="RefSeq" id="WP_158985186.1">
    <property type="nucleotide sequence ID" value="NZ_BAABKY010000002.1"/>
</dbReference>
<gene>
    <name evidence="2" type="ORF">GCM10025759_22270</name>
</gene>
<organism evidence="2 3">
    <name type="scientific">Lysobacter panacisoli</name>
    <dbReference type="NCBI Taxonomy" id="1255263"/>
    <lineage>
        <taxon>Bacteria</taxon>
        <taxon>Pseudomonadati</taxon>
        <taxon>Pseudomonadota</taxon>
        <taxon>Gammaproteobacteria</taxon>
        <taxon>Lysobacterales</taxon>
        <taxon>Lysobacteraceae</taxon>
        <taxon>Lysobacter</taxon>
    </lineage>
</organism>
<reference evidence="3" key="1">
    <citation type="journal article" date="2019" name="Int. J. Syst. Evol. Microbiol.">
        <title>The Global Catalogue of Microorganisms (GCM) 10K type strain sequencing project: providing services to taxonomists for standard genome sequencing and annotation.</title>
        <authorList>
            <consortium name="The Broad Institute Genomics Platform"/>
            <consortium name="The Broad Institute Genome Sequencing Center for Infectious Disease"/>
            <person name="Wu L."/>
            <person name="Ma J."/>
        </authorList>
    </citation>
    <scope>NUCLEOTIDE SEQUENCE [LARGE SCALE GENOMIC DNA]</scope>
    <source>
        <strain evidence="3">JCM 19212</strain>
    </source>
</reference>
<protein>
    <submittedName>
        <fullName evidence="2">Uncharacterized protein</fullName>
    </submittedName>
</protein>
<dbReference type="Proteomes" id="UP001501083">
    <property type="component" value="Unassembled WGS sequence"/>
</dbReference>
<feature type="transmembrane region" description="Helical" evidence="1">
    <location>
        <begin position="6"/>
        <end position="27"/>
    </location>
</feature>
<evidence type="ECO:0000256" key="1">
    <source>
        <dbReference type="SAM" id="Phobius"/>
    </source>
</evidence>
<evidence type="ECO:0000313" key="2">
    <source>
        <dbReference type="EMBL" id="GAA5076929.1"/>
    </source>
</evidence>
<proteinExistence type="predicted"/>
<keyword evidence="3" id="KW-1185">Reference proteome</keyword>
<comment type="caution">
    <text evidence="2">The sequence shown here is derived from an EMBL/GenBank/DDBJ whole genome shotgun (WGS) entry which is preliminary data.</text>
</comment>
<sequence length="310" mass="35683">MKPEGMMYAAVALSATLSLGVLVAFFWSERRWRQWDREQAQRLRNLRTDHIGGENASPRQDDELAWPPIPFQRRPFHEALAEDCPELAPSPQARAIAQYLATRPANPETENDEMRWNEATATAAVMVGMLSGCHFGPPKPRLNPHPQERYEITMTIEDAPGPFTDIGGFVQYDVDNYEECMPEKWTFVRGHYHDQLDEFIPFAYTQIAENVYRTRITVDALRNVDYHGLGECRWGLTAVTSNLRGKNVDFIPRLHLDELRKQQAKRIYFSTRTYFAEKGYPDSGGERSEFGPEVQDELFTITLTPRRISP</sequence>
<evidence type="ECO:0000313" key="3">
    <source>
        <dbReference type="Proteomes" id="UP001501083"/>
    </source>
</evidence>
<name>A0ABP9LIH7_9GAMM</name>
<keyword evidence="1" id="KW-0812">Transmembrane</keyword>
<dbReference type="EMBL" id="BAABKY010000002">
    <property type="protein sequence ID" value="GAA5076929.1"/>
    <property type="molecule type" value="Genomic_DNA"/>
</dbReference>
<accession>A0ABP9LIH7</accession>
<keyword evidence="1" id="KW-1133">Transmembrane helix</keyword>
<keyword evidence="1" id="KW-0472">Membrane</keyword>